<name>A0A9P4NBI3_9PLEO</name>
<evidence type="ECO:0000313" key="2">
    <source>
        <dbReference type="EMBL" id="KAF2270182.1"/>
    </source>
</evidence>
<dbReference type="InterPro" id="IPR056009">
    <property type="entry name" value="DUF7587"/>
</dbReference>
<feature type="domain" description="DUF7587" evidence="1">
    <location>
        <begin position="12"/>
        <end position="76"/>
    </location>
</feature>
<dbReference type="AlphaFoldDB" id="A0A9P4NBI3"/>
<comment type="caution">
    <text evidence="2">The sequence shown here is derived from an EMBL/GenBank/DDBJ whole genome shotgun (WGS) entry which is preliminary data.</text>
</comment>
<keyword evidence="3" id="KW-1185">Reference proteome</keyword>
<organism evidence="2 3">
    <name type="scientific">Lojkania enalia</name>
    <dbReference type="NCBI Taxonomy" id="147567"/>
    <lineage>
        <taxon>Eukaryota</taxon>
        <taxon>Fungi</taxon>
        <taxon>Dikarya</taxon>
        <taxon>Ascomycota</taxon>
        <taxon>Pezizomycotina</taxon>
        <taxon>Dothideomycetes</taxon>
        <taxon>Pleosporomycetidae</taxon>
        <taxon>Pleosporales</taxon>
        <taxon>Pleosporales incertae sedis</taxon>
        <taxon>Lojkania</taxon>
    </lineage>
</organism>
<evidence type="ECO:0000313" key="3">
    <source>
        <dbReference type="Proteomes" id="UP000800093"/>
    </source>
</evidence>
<evidence type="ECO:0000259" key="1">
    <source>
        <dbReference type="Pfam" id="PF24494"/>
    </source>
</evidence>
<reference evidence="3" key="1">
    <citation type="journal article" date="2020" name="Stud. Mycol.">
        <title>101 Dothideomycetes genomes: A test case for predicting lifestyles and emergence of pathogens.</title>
        <authorList>
            <person name="Haridas S."/>
            <person name="Albert R."/>
            <person name="Binder M."/>
            <person name="Bloem J."/>
            <person name="LaButti K."/>
            <person name="Salamov A."/>
            <person name="Andreopoulos B."/>
            <person name="Baker S."/>
            <person name="Barry K."/>
            <person name="Bills G."/>
            <person name="Bluhm B."/>
            <person name="Cannon C."/>
            <person name="Castanera R."/>
            <person name="Culley D."/>
            <person name="Daum C."/>
            <person name="Ezra D."/>
            <person name="Gonzalez J."/>
            <person name="Henrissat B."/>
            <person name="Kuo A."/>
            <person name="Liang C."/>
            <person name="Lipzen A."/>
            <person name="Lutzoni F."/>
            <person name="Magnuson J."/>
            <person name="Mondo S."/>
            <person name="Nolan M."/>
            <person name="Ohm R."/>
            <person name="Pangilinan J."/>
            <person name="Park H.-J."/>
            <person name="Ramirez L."/>
            <person name="Alfaro M."/>
            <person name="Sun H."/>
            <person name="Tritt A."/>
            <person name="Yoshinaga Y."/>
            <person name="Zwiers L.-H."/>
            <person name="Turgeon B."/>
            <person name="Goodwin S."/>
            <person name="Spatafora J."/>
            <person name="Crous P."/>
            <person name="Grigoriev I."/>
        </authorList>
    </citation>
    <scope>NUCLEOTIDE SEQUENCE [LARGE SCALE GENOMIC DNA]</scope>
    <source>
        <strain evidence="3">CBS 304.66</strain>
    </source>
</reference>
<dbReference type="Proteomes" id="UP000800093">
    <property type="component" value="Unassembled WGS sequence"/>
</dbReference>
<dbReference type="Pfam" id="PF24494">
    <property type="entry name" value="DUF7587"/>
    <property type="match status" value="1"/>
</dbReference>
<dbReference type="EMBL" id="ML986580">
    <property type="protein sequence ID" value="KAF2270182.1"/>
    <property type="molecule type" value="Genomic_DNA"/>
</dbReference>
<accession>A0A9P4NBI3</accession>
<gene>
    <name evidence="2" type="ORF">CC78DRAFT_574310</name>
</gene>
<sequence length="201" mass="22881">MSSRAPNKRFDTSDARRTSLAAHINHQDWTPTPYISFTSSPAQVEELVMQRRSRRGAQMLTVIDPNIRSRKGLPILDLNQEMEHYGISNLYGSRDRYCDELAVSENWHEDTVMPAFRDFNQKSKQKADNTDLSEIMDRLCLGGERADGFNHITHLSDTSSDGISYSFEDEIWDEGDGWDTDDEVEEANAADDGMKIIEGGW</sequence>
<protein>
    <recommendedName>
        <fullName evidence="1">DUF7587 domain-containing protein</fullName>
    </recommendedName>
</protein>
<proteinExistence type="predicted"/>
<dbReference type="OrthoDB" id="3483554at2759"/>